<dbReference type="GO" id="GO:0016887">
    <property type="term" value="F:ATP hydrolysis activity"/>
    <property type="evidence" value="ECO:0007669"/>
    <property type="project" value="InterPro"/>
</dbReference>
<dbReference type="Gene3D" id="3.40.50.300">
    <property type="entry name" value="P-loop containing nucleotide triphosphate hydrolases"/>
    <property type="match status" value="1"/>
</dbReference>
<evidence type="ECO:0000259" key="2">
    <source>
        <dbReference type="Pfam" id="PF13401"/>
    </source>
</evidence>
<name>A0A1Y4LFL5_9FIRM</name>
<dbReference type="EMBL" id="NFKL01000026">
    <property type="protein sequence ID" value="OUP55506.1"/>
    <property type="molecule type" value="Genomic_DNA"/>
</dbReference>
<feature type="compositionally biased region" description="Polar residues" evidence="1">
    <location>
        <begin position="649"/>
        <end position="672"/>
    </location>
</feature>
<sequence>MSIEELFQRFNDYADTSKQYLDTMLSIISEGRVPTPKNVSELEESIKNLQMTYSSVYQAALSQLPADEMPDDDAPAGEFVEAVKTSQSLAYKRQLEEAEICLRKFIAVRSLVEEYARALSQFQDQAASLLKQFSSGAELSSSDLEDATAGPRVFLAALECENKDSSEGIALCDQVDEFYPRRIGKGIVADKYFVDYTALDDTDNESAQNIADVSSVSPVLPQAPESPEISAADTFTPNVEEPDSAPLVPTEPDSTESCDTVNSDSQSEFVRDLQSHDFFMDSKVFDEAIVETSPNETRKISASIFSNELRKFGNDAVIKKLLQQLMDVNILTPQRLCELNNMPEHLADSSVAYMFQRGFLRKFTVPLGSFYAVSPRLSKALEYKDSYKWTSRKAVHRNDWGESIENNACSITSRLAALDLHVSSIKRFTQSHILRYASHMEIMTDAFLLKYYSTPSNSKCEVMLGAFWEDAAGCSTFLQSAHKMVSPDHPITAIVIASLDLAHAKVLADALLAELDGTHDSASIYLYSLSEKTYFSYPDLTPVAEVTDHPQDDTPLVSESDICETVTQAPPPVSESDVCETIPETSLSVSDTGTCDTIPEDNTIPAGEPNVCTAAPAASVQDDTAIAAPAKDISTESESQHEVPACASDGQTVESAPSASPSTETEIHSSTPAREKAPRNTALPDYSLDEIKHNTYRMLCAQRFYAATTYLKSLCASSDAVRTLHTQLCYALNDPMGHCSYTSSNAFELIARHDYFEDCTVIATALRMFFSNQVRYDYTIKSFYESIKNSELLSKYPALSTILYTLMNFKDTYKKGMDAYADYRVKDLTQLNQAIKSIQKEAENFYDNFIAGHKKENCSQKRFLQTKMLMFSPNSDFGVYLKAIADGEDEPSLKDLITDFLQEHFYNDDAVISEDTFDESKLWAYIIFHWNEAGKQMVFQKLHDDLKSRLRNNITNQTVKAVQLLAKWYNLVERRENYTDDDGTEAYKKVKKGLLENIDEVISLIRADLTSDDCEKSAGLSILLHTLTYLSDCLTGIFDEKSRKYFYLPFLLTSDVTLAEDLTPDLDVHRSVLMALRPEQRILNHVQTLDATSTDYTHRLHEILDERGDDYGSAQQIAAYLSDVHPEYDLSDVLSQITEGIPFAKENAEISKTDFIGELELAQSYGQIDNSIEDKKEMILQIINDWWEWADETANYGFFTIVMQKYLHDIKECAKSRENDLLEQLEKIKSASVPGLSMETRTTRIKRIQEMIHDQNYTVAEDLLARFSVIEDENTAPIEENFLEKFLNHYNEYYAPVAAHQVPFLSLVSSRTRNKEERGARRLAENWLPGGGLLGENRLKHLLDCYGFKIDSFQTKGSIGKYEHYFVKTKSTENGKRIHYTHPIAAFGSGAAKDGFRVVCVNGTYNADGLIDIMKKIGDSQHTLILLDFALALPERRRLARKSKSMLGNKLFAVVDRTVMMFLVRNFNENQINRMLISLITPFGYYQPYVWDSANVMPPEIFMGRKKELEQIKSATGVNIVYGGRQLGKSALLRKAKEEIDQDENNDRAVYIDIKGKNYLEAAQKIGHELYDQNILEEDIDTTDWDELSRAIKRRLQSSTAPAIPYLLLLLDEADTFIDSCEAVNFKPLDALKEIQSIDSGKFKFVIAGLHNVVRFKREAALSNNSVLTHLQSMTVTPFSTAEARELLEVPLHYLGLRFPSQKQSLITLILATTNYFPGLIQLYCAKLLEAMRSENYAGYNEVETPIYEISEAHIKQVLSDSTFTQQISEKFEITLNLDGDDYYKLIALIMAYLYHNNGYNSGYSASDIKTVSEQLGIEKISALSESKLTAFMEELKELNVLRNTDETHYLFTRVSFFQMLGTSADVDDALEKYMTEG</sequence>
<feature type="region of interest" description="Disordered" evidence="1">
    <location>
        <begin position="587"/>
        <end position="609"/>
    </location>
</feature>
<evidence type="ECO:0000313" key="4">
    <source>
        <dbReference type="Proteomes" id="UP000195326"/>
    </source>
</evidence>
<dbReference type="InterPro" id="IPR027417">
    <property type="entry name" value="P-loop_NTPase"/>
</dbReference>
<dbReference type="SUPFAM" id="SSF52540">
    <property type="entry name" value="P-loop containing nucleoside triphosphate hydrolases"/>
    <property type="match status" value="1"/>
</dbReference>
<dbReference type="InterPro" id="IPR049945">
    <property type="entry name" value="AAA_22"/>
</dbReference>
<protein>
    <recommendedName>
        <fullName evidence="2">ORC1/DEAH AAA+ ATPase domain-containing protein</fullName>
    </recommendedName>
</protein>
<proteinExistence type="predicted"/>
<organism evidence="3 4">
    <name type="scientific">Butyricicoccus pullicaecorum</name>
    <dbReference type="NCBI Taxonomy" id="501571"/>
    <lineage>
        <taxon>Bacteria</taxon>
        <taxon>Bacillati</taxon>
        <taxon>Bacillota</taxon>
        <taxon>Clostridia</taxon>
        <taxon>Eubacteriales</taxon>
        <taxon>Butyricicoccaceae</taxon>
        <taxon>Butyricicoccus</taxon>
    </lineage>
</organism>
<gene>
    <name evidence="3" type="ORF">B5F15_14615</name>
</gene>
<dbReference type="Proteomes" id="UP000195326">
    <property type="component" value="Unassembled WGS sequence"/>
</dbReference>
<feature type="region of interest" description="Disordered" evidence="1">
    <location>
        <begin position="218"/>
        <end position="254"/>
    </location>
</feature>
<comment type="caution">
    <text evidence="3">The sequence shown here is derived from an EMBL/GenBank/DDBJ whole genome shotgun (WGS) entry which is preliminary data.</text>
</comment>
<feature type="region of interest" description="Disordered" evidence="1">
    <location>
        <begin position="632"/>
        <end position="682"/>
    </location>
</feature>
<dbReference type="Pfam" id="PF13401">
    <property type="entry name" value="AAA_22"/>
    <property type="match status" value="1"/>
</dbReference>
<dbReference type="RefSeq" id="WP_087415841.1">
    <property type="nucleotide sequence ID" value="NZ_NFKL01000026.1"/>
</dbReference>
<reference evidence="4" key="1">
    <citation type="submission" date="2017-04" db="EMBL/GenBank/DDBJ databases">
        <title>Function of individual gut microbiota members based on whole genome sequencing of pure cultures obtained from chicken caecum.</title>
        <authorList>
            <person name="Medvecky M."/>
            <person name="Cejkova D."/>
            <person name="Polansky O."/>
            <person name="Karasova D."/>
            <person name="Kubasova T."/>
            <person name="Cizek A."/>
            <person name="Rychlik I."/>
        </authorList>
    </citation>
    <scope>NUCLEOTIDE SEQUENCE [LARGE SCALE GENOMIC DNA]</scope>
    <source>
        <strain evidence="4">An179</strain>
    </source>
</reference>
<accession>A0A1Y4LFL5</accession>
<evidence type="ECO:0000256" key="1">
    <source>
        <dbReference type="SAM" id="MobiDB-lite"/>
    </source>
</evidence>
<evidence type="ECO:0000313" key="3">
    <source>
        <dbReference type="EMBL" id="OUP55506.1"/>
    </source>
</evidence>
<feature type="domain" description="ORC1/DEAH AAA+ ATPase" evidence="2">
    <location>
        <begin position="1516"/>
        <end position="1651"/>
    </location>
</feature>